<dbReference type="InterPro" id="IPR050235">
    <property type="entry name" value="CK1_Ser-Thr_kinase"/>
</dbReference>
<keyword evidence="5 7" id="KW-0067">ATP-binding</keyword>
<comment type="similarity">
    <text evidence="6">Belongs to the protein kinase superfamily. CK1 Ser/Thr protein kinase family.</text>
</comment>
<evidence type="ECO:0000256" key="7">
    <source>
        <dbReference type="PROSITE-ProRule" id="PRU10141"/>
    </source>
</evidence>
<dbReference type="AlphaFoldDB" id="V9ICT9"/>
<dbReference type="SMART" id="SM00220">
    <property type="entry name" value="S_TKc"/>
    <property type="match status" value="1"/>
</dbReference>
<feature type="binding site" evidence="7">
    <location>
        <position position="46"/>
    </location>
    <ligand>
        <name>ATP</name>
        <dbReference type="ChEBI" id="CHEBI:30616"/>
    </ligand>
</feature>
<evidence type="ECO:0000313" key="10">
    <source>
        <dbReference type="EMBL" id="AEY58958.1"/>
    </source>
</evidence>
<keyword evidence="3 7" id="KW-0547">Nucleotide-binding</keyword>
<dbReference type="FunFam" id="3.30.200.20:FF:000358">
    <property type="entry name" value="Tau tubulin kinase 2b"/>
    <property type="match status" value="1"/>
</dbReference>
<evidence type="ECO:0000256" key="2">
    <source>
        <dbReference type="ARBA" id="ARBA00022679"/>
    </source>
</evidence>
<name>V9ICT9_APICE</name>
<dbReference type="FunFam" id="1.10.510.10:FF:000481">
    <property type="entry name" value="Asator, isoform D"/>
    <property type="match status" value="1"/>
</dbReference>
<feature type="compositionally biased region" description="Basic and acidic residues" evidence="8">
    <location>
        <begin position="516"/>
        <end position="533"/>
    </location>
</feature>
<dbReference type="PROSITE" id="PS00107">
    <property type="entry name" value="PROTEIN_KINASE_ATP"/>
    <property type="match status" value="1"/>
</dbReference>
<sequence length="947" mass="105132">MMSEDLLQPGHVVKDRWKVVKRIGGGGFGEIYEGVDFMTREQVALKVESARQSKQVLKMEVAVLKKLQGREHVCRFIGCGRNDRFNYVVMQLQGKNLAELRRAQPRGAFSLSTTLRLGLQILKAIESIHRVGFLHRDIKPSNFSMGRLPHTSKLVYMLDFGLARQFTTGTGEVRPPRSAAGFRGTVRYASVNAHKNKEMGRHDDLWSLFYMLVEFVNGQLPWRKIKDKEQVGLMKEKYDHRLLLKHLPADLRVFLEHIQSLGYADKPDYAMLAGLFERCLKRRGVKATDPYDWEKPFISNESLPTTRSLPSNHQVAMPPVLTTATTINQPPTTPNVDTNNQENVEPDNRKELDAQMDYESICRRNKQRGVEGSSVPFTSAISNHGRDKNCNATIPTMDNTHQQAGQQAQDSPKKRRAVSMAAEPQTGVVDNEEDALMASARSASEVPRNKVGVNAAAPLRKSASGATFARLRVTPAVETAPGEPPSPRVQTEVDASYCSYDVTNPKYVGNQSPVTEQREPLKREPRRRTEGRQQTRTNRAAIRDYSITQFAQIDDDNVSALQQVTKGGGGLTLASQWKSQFDDSEETDNEWKGENLQSPEHKGITMPVMVPQSTVGSDAVTIATSVPASIDAKTTVIQSTMSIAPQHSIIPTALSRISEDSTKPTVPHRCLNIAGIEKYPDLQGALPRAWSVPALAPHVRAYLEAPLVQQAAFDDLLYEVDVMRNIATRYDEPRQSPPLRRASVPAVAFSPPNTIPSTPGGEEEEEAVAGRLEIRVVDATGGATVVQTTADREPLQTVKGKRLTVEVLRRCLALPDESSIFSSLTANSTEDENLTGCTPALRRRRQSEKYVTDASQLNLRFQRPQRRIRSHSEVLSKFSPRGVPSHLLAETAKRTDESSDNDSDNSGPPNAQPPPPPTSLPPHVAENNARCRRFRPISDGTIISKEW</sequence>
<dbReference type="GO" id="GO:0005524">
    <property type="term" value="F:ATP binding"/>
    <property type="evidence" value="ECO:0007669"/>
    <property type="project" value="UniProtKB-UniRule"/>
</dbReference>
<dbReference type="Gene3D" id="1.10.510.10">
    <property type="entry name" value="Transferase(Phosphotransferase) domain 1"/>
    <property type="match status" value="1"/>
</dbReference>
<dbReference type="CDD" id="cd14017">
    <property type="entry name" value="STKc_TTBK"/>
    <property type="match status" value="1"/>
</dbReference>
<gene>
    <name evidence="10" type="ORF">ACCB01602.2</name>
</gene>
<proteinExistence type="evidence at transcript level"/>
<accession>V9ICT9</accession>
<dbReference type="InterPro" id="IPR000719">
    <property type="entry name" value="Prot_kinase_dom"/>
</dbReference>
<evidence type="ECO:0000256" key="4">
    <source>
        <dbReference type="ARBA" id="ARBA00022777"/>
    </source>
</evidence>
<evidence type="ECO:0000256" key="3">
    <source>
        <dbReference type="ARBA" id="ARBA00022741"/>
    </source>
</evidence>
<evidence type="ECO:0000256" key="8">
    <source>
        <dbReference type="SAM" id="MobiDB-lite"/>
    </source>
</evidence>
<dbReference type="InterPro" id="IPR047916">
    <property type="entry name" value="TTBK_Asator-like_STKc"/>
</dbReference>
<keyword evidence="2" id="KW-0808">Transferase</keyword>
<feature type="domain" description="Protein kinase" evidence="9">
    <location>
        <begin position="17"/>
        <end position="298"/>
    </location>
</feature>
<feature type="compositionally biased region" description="Pro residues" evidence="8">
    <location>
        <begin position="910"/>
        <end position="920"/>
    </location>
</feature>
<reference evidence="10" key="1">
    <citation type="submission" date="2011-11" db="EMBL/GenBank/DDBJ databases">
        <title>Decoding the brain transcriptome of the Eastern honeybee (Apis cerana) based on pyrosequencing.</title>
        <authorList>
            <person name="Sun L."/>
            <person name="Zheng H."/>
            <person name="Wang Y."/>
            <person name="Xie X."/>
            <person name="Zhu Y."/>
            <person name="Gu W."/>
            <person name="Wang S."/>
        </authorList>
    </citation>
    <scope>NUCLEOTIDE SEQUENCE</scope>
    <source>
        <tissue evidence="10">Brain</tissue>
    </source>
</reference>
<feature type="region of interest" description="Disordered" evidence="8">
    <location>
        <begin position="892"/>
        <end position="947"/>
    </location>
</feature>
<dbReference type="PANTHER" id="PTHR11909">
    <property type="entry name" value="CASEIN KINASE-RELATED"/>
    <property type="match status" value="1"/>
</dbReference>
<dbReference type="EMBL" id="JR040029">
    <property type="protein sequence ID" value="AEY58958.1"/>
    <property type="molecule type" value="mRNA"/>
</dbReference>
<feature type="region of interest" description="Disordered" evidence="8">
    <location>
        <begin position="324"/>
        <end position="352"/>
    </location>
</feature>
<organism evidence="10">
    <name type="scientific">Apis cerana</name>
    <name type="common">Indian honeybee</name>
    <dbReference type="NCBI Taxonomy" id="7461"/>
    <lineage>
        <taxon>Eukaryota</taxon>
        <taxon>Metazoa</taxon>
        <taxon>Ecdysozoa</taxon>
        <taxon>Arthropoda</taxon>
        <taxon>Hexapoda</taxon>
        <taxon>Insecta</taxon>
        <taxon>Pterygota</taxon>
        <taxon>Neoptera</taxon>
        <taxon>Endopterygota</taxon>
        <taxon>Hymenoptera</taxon>
        <taxon>Apocrita</taxon>
        <taxon>Aculeata</taxon>
        <taxon>Apoidea</taxon>
        <taxon>Anthophila</taxon>
        <taxon>Apidae</taxon>
        <taxon>Apis</taxon>
    </lineage>
</organism>
<dbReference type="InterPro" id="IPR011009">
    <property type="entry name" value="Kinase-like_dom_sf"/>
</dbReference>
<keyword evidence="4 10" id="KW-0418">Kinase</keyword>
<feature type="region of interest" description="Disordered" evidence="8">
    <location>
        <begin position="366"/>
        <end position="415"/>
    </location>
</feature>
<feature type="compositionally biased region" description="Polar residues" evidence="8">
    <location>
        <begin position="390"/>
        <end position="410"/>
    </location>
</feature>
<feature type="region of interest" description="Disordered" evidence="8">
    <location>
        <begin position="503"/>
        <end position="537"/>
    </location>
</feature>
<protein>
    <submittedName>
        <fullName evidence="10">Tau-tubulin kinase 1</fullName>
    </submittedName>
</protein>
<dbReference type="SUPFAM" id="SSF56112">
    <property type="entry name" value="Protein kinase-like (PK-like)"/>
    <property type="match status" value="1"/>
</dbReference>
<evidence type="ECO:0000256" key="5">
    <source>
        <dbReference type="ARBA" id="ARBA00022840"/>
    </source>
</evidence>
<keyword evidence="1" id="KW-0723">Serine/threonine-protein kinase</keyword>
<dbReference type="GO" id="GO:0004674">
    <property type="term" value="F:protein serine/threonine kinase activity"/>
    <property type="evidence" value="ECO:0007669"/>
    <property type="project" value="UniProtKB-KW"/>
</dbReference>
<evidence type="ECO:0000259" key="9">
    <source>
        <dbReference type="PROSITE" id="PS50011"/>
    </source>
</evidence>
<dbReference type="InterPro" id="IPR017441">
    <property type="entry name" value="Protein_kinase_ATP_BS"/>
</dbReference>
<dbReference type="Pfam" id="PF00069">
    <property type="entry name" value="Pkinase"/>
    <property type="match status" value="1"/>
</dbReference>
<evidence type="ECO:0000256" key="6">
    <source>
        <dbReference type="ARBA" id="ARBA00061588"/>
    </source>
</evidence>
<dbReference type="PROSITE" id="PS50011">
    <property type="entry name" value="PROTEIN_KINASE_DOM"/>
    <property type="match status" value="1"/>
</dbReference>
<evidence type="ECO:0000256" key="1">
    <source>
        <dbReference type="ARBA" id="ARBA00022527"/>
    </source>
</evidence>
<dbReference type="GO" id="GO:0015630">
    <property type="term" value="C:microtubule cytoskeleton"/>
    <property type="evidence" value="ECO:0007669"/>
    <property type="project" value="UniProtKB-ARBA"/>
</dbReference>